<dbReference type="GO" id="GO:0016491">
    <property type="term" value="F:oxidoreductase activity"/>
    <property type="evidence" value="ECO:0007669"/>
    <property type="project" value="UniProtKB-KW"/>
</dbReference>
<dbReference type="AlphaFoldDB" id="A0A6A3RSY2"/>
<evidence type="ECO:0000313" key="4">
    <source>
        <dbReference type="EMBL" id="KAE8981364.1"/>
    </source>
</evidence>
<evidence type="ECO:0000313" key="22">
    <source>
        <dbReference type="Proteomes" id="UP000488956"/>
    </source>
</evidence>
<evidence type="ECO:0000313" key="11">
    <source>
        <dbReference type="EMBL" id="KAE9284226.1"/>
    </source>
</evidence>
<evidence type="ECO:0000313" key="6">
    <source>
        <dbReference type="EMBL" id="KAE9079909.1"/>
    </source>
</evidence>
<dbReference type="Gene3D" id="3.40.50.80">
    <property type="entry name" value="Nucleotide-binding domain of ferredoxin-NADP reductase (FNR) module"/>
    <property type="match status" value="1"/>
</dbReference>
<dbReference type="EMBL" id="QXGB01002185">
    <property type="protein sequence ID" value="KAE9180558.1"/>
    <property type="molecule type" value="Genomic_DNA"/>
</dbReference>
<keyword evidence="1" id="KW-0560">Oxidoreductase</keyword>
<evidence type="ECO:0000313" key="8">
    <source>
        <dbReference type="EMBL" id="KAE9180558.1"/>
    </source>
</evidence>
<dbReference type="InterPro" id="IPR017927">
    <property type="entry name" value="FAD-bd_FR_type"/>
</dbReference>
<evidence type="ECO:0000259" key="2">
    <source>
        <dbReference type="PROSITE" id="PS51384"/>
    </source>
</evidence>
<dbReference type="EMBL" id="QXGC01002092">
    <property type="protein sequence ID" value="KAE9190944.1"/>
    <property type="molecule type" value="Genomic_DNA"/>
</dbReference>
<evidence type="ECO:0000313" key="3">
    <source>
        <dbReference type="EMBL" id="KAE8925835.1"/>
    </source>
</evidence>
<evidence type="ECO:0000256" key="1">
    <source>
        <dbReference type="ARBA" id="ARBA00023002"/>
    </source>
</evidence>
<dbReference type="PROSITE" id="PS51384">
    <property type="entry name" value="FAD_FR"/>
    <property type="match status" value="1"/>
</dbReference>
<keyword evidence="14" id="KW-1185">Reference proteome</keyword>
<dbReference type="Gene3D" id="2.40.30.10">
    <property type="entry name" value="Translation factors"/>
    <property type="match status" value="1"/>
</dbReference>
<dbReference type="InterPro" id="IPR017938">
    <property type="entry name" value="Riboflavin_synthase-like_b-brl"/>
</dbReference>
<dbReference type="Proteomes" id="UP000440367">
    <property type="component" value="Unassembled WGS sequence"/>
</dbReference>
<gene>
    <name evidence="11" type="ORF">PF001_g22487</name>
    <name evidence="10" type="ORF">PF002_g23959</name>
    <name evidence="9" type="ORF">PF004_g21751</name>
    <name evidence="8" type="ORF">PF005_g23228</name>
    <name evidence="7" type="ORF">PF006_g22538</name>
    <name evidence="6" type="ORF">PF007_g23257</name>
    <name evidence="12" type="ORF">PF008_g22891</name>
    <name evidence="3" type="ORF">PF009_g23964</name>
    <name evidence="5" type="ORF">PF010_g22702</name>
    <name evidence="4" type="ORF">PF011_g22048</name>
</gene>
<evidence type="ECO:0000313" key="21">
    <source>
        <dbReference type="Proteomes" id="UP000486351"/>
    </source>
</evidence>
<dbReference type="EMBL" id="QXGE01002173">
    <property type="protein sequence ID" value="KAE9284226.1"/>
    <property type="molecule type" value="Genomic_DNA"/>
</dbReference>
<dbReference type="SUPFAM" id="SSF63380">
    <property type="entry name" value="Riboflavin synthase domain-like"/>
    <property type="match status" value="1"/>
</dbReference>
<evidence type="ECO:0000313" key="20">
    <source>
        <dbReference type="Proteomes" id="UP000476176"/>
    </source>
</evidence>
<dbReference type="EMBL" id="QXFX01002198">
    <property type="protein sequence ID" value="KAE9079599.1"/>
    <property type="molecule type" value="Genomic_DNA"/>
</dbReference>
<dbReference type="EMBL" id="QXGA01002202">
    <property type="protein sequence ID" value="KAE9102014.1"/>
    <property type="molecule type" value="Genomic_DNA"/>
</dbReference>
<evidence type="ECO:0000313" key="10">
    <source>
        <dbReference type="EMBL" id="KAE9193248.1"/>
    </source>
</evidence>
<protein>
    <recommendedName>
        <fullName evidence="2">FAD-binding FR-type domain-containing protein</fullName>
    </recommendedName>
</protein>
<dbReference type="PANTHER" id="PTHR11972">
    <property type="entry name" value="NADPH OXIDASE"/>
    <property type="match status" value="1"/>
</dbReference>
<dbReference type="InterPro" id="IPR050369">
    <property type="entry name" value="RBOH/FRE"/>
</dbReference>
<dbReference type="Proteomes" id="UP000440732">
    <property type="component" value="Unassembled WGS sequence"/>
</dbReference>
<evidence type="ECO:0000313" key="14">
    <source>
        <dbReference type="Proteomes" id="UP000433483"/>
    </source>
</evidence>
<evidence type="ECO:0000313" key="16">
    <source>
        <dbReference type="Proteomes" id="UP000440367"/>
    </source>
</evidence>
<dbReference type="GO" id="GO:0005886">
    <property type="term" value="C:plasma membrane"/>
    <property type="evidence" value="ECO:0007669"/>
    <property type="project" value="TreeGrafter"/>
</dbReference>
<dbReference type="Pfam" id="PF08022">
    <property type="entry name" value="FAD_binding_8"/>
    <property type="match status" value="1"/>
</dbReference>
<dbReference type="EMBL" id="QXFY01002223">
    <property type="protein sequence ID" value="KAE9300919.1"/>
    <property type="molecule type" value="Genomic_DNA"/>
</dbReference>
<dbReference type="EMBL" id="QXFW01002162">
    <property type="protein sequence ID" value="KAE8981364.1"/>
    <property type="molecule type" value="Genomic_DNA"/>
</dbReference>
<dbReference type="Proteomes" id="UP000441208">
    <property type="component" value="Unassembled WGS sequence"/>
</dbReference>
<evidence type="ECO:0000313" key="15">
    <source>
        <dbReference type="Proteomes" id="UP000437068"/>
    </source>
</evidence>
<dbReference type="SUPFAM" id="SSF52343">
    <property type="entry name" value="Ferredoxin reductase-like, C-terminal NADP-linked domain"/>
    <property type="match status" value="1"/>
</dbReference>
<dbReference type="PANTHER" id="PTHR11972:SF55">
    <property type="entry name" value="FERRIC REDUCTASE"/>
    <property type="match status" value="1"/>
</dbReference>
<evidence type="ECO:0000313" key="5">
    <source>
        <dbReference type="EMBL" id="KAE9079599.1"/>
    </source>
</evidence>
<dbReference type="Proteomes" id="UP000476176">
    <property type="component" value="Unassembled WGS sequence"/>
</dbReference>
<evidence type="ECO:0000313" key="9">
    <source>
        <dbReference type="EMBL" id="KAE9190944.1"/>
    </source>
</evidence>
<dbReference type="InterPro" id="IPR013112">
    <property type="entry name" value="FAD-bd_8"/>
</dbReference>
<evidence type="ECO:0000313" key="13">
    <source>
        <dbReference type="Proteomes" id="UP000429523"/>
    </source>
</evidence>
<evidence type="ECO:0000313" key="19">
    <source>
        <dbReference type="Proteomes" id="UP000460718"/>
    </source>
</evidence>
<dbReference type="CDD" id="cd06186">
    <property type="entry name" value="NOX_Duox_like_FAD_NADP"/>
    <property type="match status" value="1"/>
</dbReference>
<proteinExistence type="predicted"/>
<evidence type="ECO:0000313" key="18">
    <source>
        <dbReference type="Proteomes" id="UP000441208"/>
    </source>
</evidence>
<dbReference type="Proteomes" id="UP000486351">
    <property type="component" value="Unassembled WGS sequence"/>
</dbReference>
<accession>A0A6A3RSY2</accession>
<comment type="caution">
    <text evidence="7">The sequence shown here is derived from an EMBL/GenBank/DDBJ whole genome shotgun (WGS) entry which is preliminary data.</text>
</comment>
<dbReference type="Proteomes" id="UP000433483">
    <property type="component" value="Unassembled WGS sequence"/>
</dbReference>
<reference evidence="13 14" key="1">
    <citation type="submission" date="2018-08" db="EMBL/GenBank/DDBJ databases">
        <title>Genomic investigation of the strawberry pathogen Phytophthora fragariae indicates pathogenicity is determined by transcriptional variation in three key races.</title>
        <authorList>
            <person name="Adams T.M."/>
            <person name="Armitage A.D."/>
            <person name="Sobczyk M.K."/>
            <person name="Bates H.J."/>
            <person name="Dunwell J.M."/>
            <person name="Nellist C.F."/>
            <person name="Harrison R.J."/>
        </authorList>
    </citation>
    <scope>NUCLEOTIDE SEQUENCE [LARGE SCALE GENOMIC DNA]</scope>
    <source>
        <strain evidence="11 15">A4</strain>
        <strain evidence="10 16">BC-1</strain>
        <strain evidence="9 20">BC-23</strain>
        <strain evidence="8 14">NOV-27</strain>
        <strain evidence="7 17">NOV-5</strain>
        <strain evidence="6 18">NOV-71</strain>
        <strain evidence="12 21">NOV-77</strain>
        <strain evidence="3 13">NOV-9</strain>
        <strain evidence="5 22">ONT-3</strain>
        <strain evidence="4 19">SCRP245</strain>
    </source>
</reference>
<dbReference type="Proteomes" id="UP000460718">
    <property type="component" value="Unassembled WGS sequence"/>
</dbReference>
<dbReference type="Proteomes" id="UP000488956">
    <property type="component" value="Unassembled WGS sequence"/>
</dbReference>
<evidence type="ECO:0000313" key="12">
    <source>
        <dbReference type="EMBL" id="KAE9300919.1"/>
    </source>
</evidence>
<evidence type="ECO:0000313" key="7">
    <source>
        <dbReference type="EMBL" id="KAE9102014.1"/>
    </source>
</evidence>
<feature type="domain" description="FAD-binding FR-type" evidence="2">
    <location>
        <begin position="1"/>
        <end position="94"/>
    </location>
</feature>
<dbReference type="EMBL" id="QXGD01002126">
    <property type="protein sequence ID" value="KAE9193248.1"/>
    <property type="molecule type" value="Genomic_DNA"/>
</dbReference>
<dbReference type="Proteomes" id="UP000437068">
    <property type="component" value="Unassembled WGS sequence"/>
</dbReference>
<organism evidence="7 17">
    <name type="scientific">Phytophthora fragariae</name>
    <dbReference type="NCBI Taxonomy" id="53985"/>
    <lineage>
        <taxon>Eukaryota</taxon>
        <taxon>Sar</taxon>
        <taxon>Stramenopiles</taxon>
        <taxon>Oomycota</taxon>
        <taxon>Peronosporomycetes</taxon>
        <taxon>Peronosporales</taxon>
        <taxon>Peronosporaceae</taxon>
        <taxon>Phytophthora</taxon>
    </lineage>
</organism>
<name>A0A6A3RSY2_9STRA</name>
<dbReference type="InterPro" id="IPR039261">
    <property type="entry name" value="FNR_nucleotide-bd"/>
</dbReference>
<sequence>MLRIQFQRERVDTGESFKYQAGQYVFVCVPEISLLEWHPFTISSSPTEVTVTFHIKVVGDWTQRLRKLTESADIGNRLPVDMLVEGPYGGVSIDIYRPQTYSHFVLLSEDIGVLPMRSVVTWLHHEQTSRNRDSIDRVHFVWSVHTQNELKTLLPNEISGNDTDSFVSAANPRQKSSFHDEITDAFTFDFYVEERSSDIDCPTDNYYVHYGCQPNYLQILRDIGTDAKQNSAHRVAVLLCTSNHSSTNIVSTCLTLSKTLEVSFDVHIENFEF</sequence>
<dbReference type="EMBL" id="QXGF01002173">
    <property type="protein sequence ID" value="KAE8925835.1"/>
    <property type="molecule type" value="Genomic_DNA"/>
</dbReference>
<dbReference type="Proteomes" id="UP000429523">
    <property type="component" value="Unassembled WGS sequence"/>
</dbReference>
<dbReference type="EMBL" id="QXFZ01002172">
    <property type="protein sequence ID" value="KAE9079909.1"/>
    <property type="molecule type" value="Genomic_DNA"/>
</dbReference>
<dbReference type="OrthoDB" id="167398at2759"/>
<evidence type="ECO:0000313" key="17">
    <source>
        <dbReference type="Proteomes" id="UP000440732"/>
    </source>
</evidence>